<dbReference type="InterPro" id="IPR008422">
    <property type="entry name" value="KN_HD"/>
</dbReference>
<evidence type="ECO:0000313" key="7">
    <source>
        <dbReference type="Proteomes" id="UP000663829"/>
    </source>
</evidence>
<keyword evidence="7" id="KW-1185">Reference proteome</keyword>
<gene>
    <name evidence="6" type="ORF">GPM918_LOCUS42177</name>
</gene>
<evidence type="ECO:0000256" key="1">
    <source>
        <dbReference type="ARBA" id="ARBA00023125"/>
    </source>
</evidence>
<dbReference type="InterPro" id="IPR001356">
    <property type="entry name" value="HD"/>
</dbReference>
<dbReference type="GO" id="GO:0003677">
    <property type="term" value="F:DNA binding"/>
    <property type="evidence" value="ECO:0007669"/>
    <property type="project" value="UniProtKB-UniRule"/>
</dbReference>
<dbReference type="Gene3D" id="1.10.10.60">
    <property type="entry name" value="Homeodomain-like"/>
    <property type="match status" value="1"/>
</dbReference>
<dbReference type="PROSITE" id="PS50071">
    <property type="entry name" value="HOMEOBOX_2"/>
    <property type="match status" value="1"/>
</dbReference>
<evidence type="ECO:0000313" key="6">
    <source>
        <dbReference type="EMBL" id="CAF1597206.1"/>
    </source>
</evidence>
<accession>A0A816AJV8</accession>
<dbReference type="SUPFAM" id="SSF46689">
    <property type="entry name" value="Homeodomain-like"/>
    <property type="match status" value="1"/>
</dbReference>
<dbReference type="SMART" id="SM00389">
    <property type="entry name" value="HOX"/>
    <property type="match status" value="1"/>
</dbReference>
<keyword evidence="2 4" id="KW-0371">Homeobox</keyword>
<keyword evidence="1 4" id="KW-0238">DNA-binding</keyword>
<dbReference type="EMBL" id="CAJNOQ010034918">
    <property type="protein sequence ID" value="CAF1597206.1"/>
    <property type="molecule type" value="Genomic_DNA"/>
</dbReference>
<dbReference type="Proteomes" id="UP000663829">
    <property type="component" value="Unassembled WGS sequence"/>
</dbReference>
<dbReference type="InterPro" id="IPR050224">
    <property type="entry name" value="TALE_homeobox"/>
</dbReference>
<comment type="caution">
    <text evidence="6">The sequence shown here is derived from an EMBL/GenBank/DDBJ whole genome shotgun (WGS) entry which is preliminary data.</text>
</comment>
<evidence type="ECO:0000256" key="2">
    <source>
        <dbReference type="ARBA" id="ARBA00023155"/>
    </source>
</evidence>
<dbReference type="OrthoDB" id="4187154at2759"/>
<evidence type="ECO:0000256" key="4">
    <source>
        <dbReference type="PROSITE-ProRule" id="PRU00108"/>
    </source>
</evidence>
<dbReference type="AlphaFoldDB" id="A0A816AJV8"/>
<dbReference type="GO" id="GO:0005634">
    <property type="term" value="C:nucleus"/>
    <property type="evidence" value="ECO:0007669"/>
    <property type="project" value="UniProtKB-SubCell"/>
</dbReference>
<dbReference type="Pfam" id="PF05920">
    <property type="entry name" value="Homeobox_KN"/>
    <property type="match status" value="1"/>
</dbReference>
<sequence>PRNRRMKPSKHLPEEAITIMNEWFEKNVDNPYPNVNERFELAKNGGITEAQVKAWFSNKRNRTQNTHPKRAKRNMIKNNYLNYYHNYTTTTSSSNTMTESLNNWTIPDENSSVNKIHIADKIEKLVYERLNDETNLHSPHRLPTPPVELKTCENISDNSSERYSCPSSICYTQSFTSPTLPPLTSYSHNIPFDNLSPSSSSFYFCPLSITYDNNNFFNQFY</sequence>
<feature type="domain" description="Homeobox" evidence="5">
    <location>
        <begin position="3"/>
        <end position="66"/>
    </location>
</feature>
<dbReference type="InterPro" id="IPR009057">
    <property type="entry name" value="Homeodomain-like_sf"/>
</dbReference>
<name>A0A816AJV8_9BILA</name>
<dbReference type="PANTHER" id="PTHR11850">
    <property type="entry name" value="HOMEOBOX PROTEIN TRANSCRIPTION FACTORS"/>
    <property type="match status" value="1"/>
</dbReference>
<protein>
    <recommendedName>
        <fullName evidence="5">Homeobox domain-containing protein</fullName>
    </recommendedName>
</protein>
<evidence type="ECO:0000256" key="3">
    <source>
        <dbReference type="ARBA" id="ARBA00023242"/>
    </source>
</evidence>
<dbReference type="GO" id="GO:0006355">
    <property type="term" value="P:regulation of DNA-templated transcription"/>
    <property type="evidence" value="ECO:0007669"/>
    <property type="project" value="InterPro"/>
</dbReference>
<keyword evidence="3 4" id="KW-0539">Nucleus</keyword>
<organism evidence="6 7">
    <name type="scientific">Didymodactylos carnosus</name>
    <dbReference type="NCBI Taxonomy" id="1234261"/>
    <lineage>
        <taxon>Eukaryota</taxon>
        <taxon>Metazoa</taxon>
        <taxon>Spiralia</taxon>
        <taxon>Gnathifera</taxon>
        <taxon>Rotifera</taxon>
        <taxon>Eurotatoria</taxon>
        <taxon>Bdelloidea</taxon>
        <taxon>Philodinida</taxon>
        <taxon>Philodinidae</taxon>
        <taxon>Didymodactylos</taxon>
    </lineage>
</organism>
<reference evidence="6" key="1">
    <citation type="submission" date="2021-02" db="EMBL/GenBank/DDBJ databases">
        <authorList>
            <person name="Nowell W R."/>
        </authorList>
    </citation>
    <scope>NUCLEOTIDE SEQUENCE</scope>
</reference>
<feature type="DNA-binding region" description="Homeobox" evidence="4">
    <location>
        <begin position="5"/>
        <end position="67"/>
    </location>
</feature>
<comment type="subcellular location">
    <subcellularLocation>
        <location evidence="4">Nucleus</location>
    </subcellularLocation>
</comment>
<dbReference type="CDD" id="cd00086">
    <property type="entry name" value="homeodomain"/>
    <property type="match status" value="1"/>
</dbReference>
<proteinExistence type="predicted"/>
<feature type="non-terminal residue" evidence="6">
    <location>
        <position position="221"/>
    </location>
</feature>
<evidence type="ECO:0000259" key="5">
    <source>
        <dbReference type="PROSITE" id="PS50071"/>
    </source>
</evidence>